<keyword evidence="5 9" id="KW-0238">DNA-binding</keyword>
<evidence type="ECO:0000256" key="2">
    <source>
        <dbReference type="ARBA" id="ARBA00022553"/>
    </source>
</evidence>
<evidence type="ECO:0000256" key="5">
    <source>
        <dbReference type="ARBA" id="ARBA00023125"/>
    </source>
</evidence>
<evidence type="ECO:0000259" key="10">
    <source>
        <dbReference type="PROSITE" id="PS50110"/>
    </source>
</evidence>
<feature type="modified residue" description="4-aspartylphosphate" evidence="8">
    <location>
        <position position="53"/>
    </location>
</feature>
<dbReference type="PANTHER" id="PTHR48111">
    <property type="entry name" value="REGULATOR OF RPOS"/>
    <property type="match status" value="1"/>
</dbReference>
<dbReference type="InterPro" id="IPR036388">
    <property type="entry name" value="WH-like_DNA-bd_sf"/>
</dbReference>
<dbReference type="Gene3D" id="3.40.50.2300">
    <property type="match status" value="1"/>
</dbReference>
<dbReference type="Proteomes" id="UP001652394">
    <property type="component" value="Unassembled WGS sequence"/>
</dbReference>
<dbReference type="Pfam" id="PF00486">
    <property type="entry name" value="Trans_reg_C"/>
    <property type="match status" value="1"/>
</dbReference>
<dbReference type="Pfam" id="PF00072">
    <property type="entry name" value="Response_reg"/>
    <property type="match status" value="1"/>
</dbReference>
<evidence type="ECO:0000313" key="13">
    <source>
        <dbReference type="Proteomes" id="UP001652394"/>
    </source>
</evidence>
<dbReference type="Gene3D" id="1.10.10.10">
    <property type="entry name" value="Winged helix-like DNA-binding domain superfamily/Winged helix DNA-binding domain"/>
    <property type="match status" value="1"/>
</dbReference>
<keyword evidence="6" id="KW-0804">Transcription</keyword>
<evidence type="ECO:0000256" key="3">
    <source>
        <dbReference type="ARBA" id="ARBA00023012"/>
    </source>
</evidence>
<comment type="function">
    <text evidence="7">May play the central regulatory role in sporulation. It may be an element of the effector pathway responsible for the activation of sporulation genes in response to nutritional stress. Spo0A may act in concert with spo0H (a sigma factor) to control the expression of some genes that are critical to the sporulation process.</text>
</comment>
<dbReference type="InterPro" id="IPR001867">
    <property type="entry name" value="OmpR/PhoB-type_DNA-bd"/>
</dbReference>
<dbReference type="InterPro" id="IPR001789">
    <property type="entry name" value="Sig_transdc_resp-reg_receiver"/>
</dbReference>
<keyword evidence="2 8" id="KW-0597">Phosphoprotein</keyword>
<dbReference type="InterPro" id="IPR039420">
    <property type="entry name" value="WalR-like"/>
</dbReference>
<dbReference type="CDD" id="cd00383">
    <property type="entry name" value="trans_reg_C"/>
    <property type="match status" value="1"/>
</dbReference>
<gene>
    <name evidence="12" type="ORF">OCV51_04770</name>
</gene>
<dbReference type="EMBL" id="JAOQJX010000005">
    <property type="protein sequence ID" value="MCU6746970.1"/>
    <property type="molecule type" value="Genomic_DNA"/>
</dbReference>
<evidence type="ECO:0000256" key="8">
    <source>
        <dbReference type="PROSITE-ProRule" id="PRU00169"/>
    </source>
</evidence>
<dbReference type="RefSeq" id="WP_059066617.1">
    <property type="nucleotide sequence ID" value="NZ_JAOQJX010000005.1"/>
</dbReference>
<comment type="caution">
    <text evidence="12">The sequence shown here is derived from an EMBL/GenBank/DDBJ whole genome shotgun (WGS) entry which is preliminary data.</text>
</comment>
<keyword evidence="3" id="KW-0902">Two-component regulatory system</keyword>
<keyword evidence="13" id="KW-1185">Reference proteome</keyword>
<keyword evidence="4" id="KW-0805">Transcription regulation</keyword>
<evidence type="ECO:0000259" key="11">
    <source>
        <dbReference type="PROSITE" id="PS51755"/>
    </source>
</evidence>
<feature type="domain" description="OmpR/PhoB-type" evidence="11">
    <location>
        <begin position="129"/>
        <end position="228"/>
    </location>
</feature>
<dbReference type="PROSITE" id="PS51755">
    <property type="entry name" value="OMPR_PHOB"/>
    <property type="match status" value="1"/>
</dbReference>
<dbReference type="PANTHER" id="PTHR48111:SF1">
    <property type="entry name" value="TWO-COMPONENT RESPONSE REGULATOR ORR33"/>
    <property type="match status" value="1"/>
</dbReference>
<evidence type="ECO:0000256" key="7">
    <source>
        <dbReference type="ARBA" id="ARBA00024867"/>
    </source>
</evidence>
<dbReference type="InterPro" id="IPR011006">
    <property type="entry name" value="CheY-like_superfamily"/>
</dbReference>
<dbReference type="CDD" id="cd17574">
    <property type="entry name" value="REC_OmpR"/>
    <property type="match status" value="1"/>
</dbReference>
<evidence type="ECO:0000256" key="9">
    <source>
        <dbReference type="PROSITE-ProRule" id="PRU01091"/>
    </source>
</evidence>
<organism evidence="12 13">
    <name type="scientific">Faecalicatena acetigenes</name>
    <dbReference type="NCBI Taxonomy" id="2981790"/>
    <lineage>
        <taxon>Bacteria</taxon>
        <taxon>Bacillati</taxon>
        <taxon>Bacillota</taxon>
        <taxon>Clostridia</taxon>
        <taxon>Lachnospirales</taxon>
        <taxon>Lachnospiraceae</taxon>
        <taxon>Faecalicatena</taxon>
    </lineage>
</organism>
<accession>A0ABT2T9N0</accession>
<dbReference type="SUPFAM" id="SSF52172">
    <property type="entry name" value="CheY-like"/>
    <property type="match status" value="1"/>
</dbReference>
<evidence type="ECO:0000256" key="4">
    <source>
        <dbReference type="ARBA" id="ARBA00023015"/>
    </source>
</evidence>
<feature type="domain" description="Response regulatory" evidence="10">
    <location>
        <begin position="4"/>
        <end position="118"/>
    </location>
</feature>
<proteinExistence type="predicted"/>
<name>A0ABT2T9N0_9FIRM</name>
<evidence type="ECO:0000313" key="12">
    <source>
        <dbReference type="EMBL" id="MCU6746970.1"/>
    </source>
</evidence>
<feature type="DNA-binding region" description="OmpR/PhoB-type" evidence="9">
    <location>
        <begin position="129"/>
        <end position="228"/>
    </location>
</feature>
<dbReference type="SMART" id="SM00862">
    <property type="entry name" value="Trans_reg_C"/>
    <property type="match status" value="1"/>
</dbReference>
<protein>
    <recommendedName>
        <fullName evidence="1">Stage 0 sporulation protein A homolog</fullName>
    </recommendedName>
</protein>
<evidence type="ECO:0000256" key="6">
    <source>
        <dbReference type="ARBA" id="ARBA00023163"/>
    </source>
</evidence>
<dbReference type="SMART" id="SM00448">
    <property type="entry name" value="REC"/>
    <property type="match status" value="1"/>
</dbReference>
<sequence length="228" mass="25928">MSDKVLIVDDDPAICKLLQKVMRSNELETTVVNSGKEALSILSSHIFDVILMDIMLGDIEGFEIIKKIRAHGITTPVMIISGRNEDYDSLYGLSLGADDYITKPFRPLVLGAKVKALIRRNKNLILESSSLLECGPFSYDNSAMRFYKNGKELFLSSKESTLLLLFIKHPQQVFTRNMIYEHVWGNTIAVDDNAIMVYINRLRGKIEDDKQNPRHIITVRGLGYRFFP</sequence>
<evidence type="ECO:0000256" key="1">
    <source>
        <dbReference type="ARBA" id="ARBA00018672"/>
    </source>
</evidence>
<reference evidence="12 13" key="1">
    <citation type="journal article" date="2021" name="ISME Commun">
        <title>Automated analysis of genomic sequences facilitates high-throughput and comprehensive description of bacteria.</title>
        <authorList>
            <person name="Hitch T.C.A."/>
        </authorList>
    </citation>
    <scope>NUCLEOTIDE SEQUENCE [LARGE SCALE GENOMIC DNA]</scope>
    <source>
        <strain evidence="12 13">H2_18</strain>
    </source>
</reference>
<dbReference type="PROSITE" id="PS50110">
    <property type="entry name" value="RESPONSE_REGULATORY"/>
    <property type="match status" value="1"/>
</dbReference>